<sequence>MMRCKMRDLNFFESYIEKREFKLDKKLIYFSLLSLFFFSLIVYTVYYSIMISKETKIVNTLKLTVEDPNILKKVEEIKEKEIEVNEFKMSVDKIKVLDKIIQERDKIDEVLLNKINDNIPEDLFLTSLSIQNGEIYIVGISRDKWSIAEFQKGLESLDDYEEIFVSNISLQNDYYNFSLNITLGSVDNGEIGEEETEN</sequence>
<accession>A0A6N7XQ81</accession>
<dbReference type="Proteomes" id="UP000469523">
    <property type="component" value="Unassembled WGS sequence"/>
</dbReference>
<gene>
    <name evidence="2" type="ORF">FYJ83_00160</name>
</gene>
<reference evidence="2 3" key="1">
    <citation type="submission" date="2019-09" db="EMBL/GenBank/DDBJ databases">
        <title>In-depth cultivation of the pig gut microbiome towards novel bacterial diversity and tailored functional studies.</title>
        <authorList>
            <person name="Wylensek D."/>
            <person name="Hitch T.C.A."/>
            <person name="Clavel T."/>
        </authorList>
    </citation>
    <scope>NUCLEOTIDE SEQUENCE [LARGE SCALE GENOMIC DNA]</scope>
    <source>
        <strain evidence="2 3">WCA3-693-APC-4?</strain>
    </source>
</reference>
<evidence type="ECO:0000313" key="2">
    <source>
        <dbReference type="EMBL" id="MST99876.1"/>
    </source>
</evidence>
<proteinExistence type="predicted"/>
<dbReference type="Pfam" id="PF05137">
    <property type="entry name" value="PilN"/>
    <property type="match status" value="1"/>
</dbReference>
<evidence type="ECO:0000313" key="3">
    <source>
        <dbReference type="Proteomes" id="UP000469523"/>
    </source>
</evidence>
<keyword evidence="1" id="KW-0812">Transmembrane</keyword>
<dbReference type="InterPro" id="IPR007813">
    <property type="entry name" value="PilN"/>
</dbReference>
<dbReference type="AlphaFoldDB" id="A0A6N7XQ81"/>
<organism evidence="2 3">
    <name type="scientific">Tissierella pigra</name>
    <dbReference type="NCBI Taxonomy" id="2607614"/>
    <lineage>
        <taxon>Bacteria</taxon>
        <taxon>Bacillati</taxon>
        <taxon>Bacillota</taxon>
        <taxon>Tissierellia</taxon>
        <taxon>Tissierellales</taxon>
        <taxon>Tissierellaceae</taxon>
        <taxon>Tissierella</taxon>
    </lineage>
</organism>
<keyword evidence="1" id="KW-1133">Transmembrane helix</keyword>
<dbReference type="EMBL" id="VUNQ01000001">
    <property type="protein sequence ID" value="MST99876.1"/>
    <property type="molecule type" value="Genomic_DNA"/>
</dbReference>
<feature type="transmembrane region" description="Helical" evidence="1">
    <location>
        <begin position="27"/>
        <end position="49"/>
    </location>
</feature>
<comment type="caution">
    <text evidence="2">The sequence shown here is derived from an EMBL/GenBank/DDBJ whole genome shotgun (WGS) entry which is preliminary data.</text>
</comment>
<name>A0A6N7XQ81_9FIRM</name>
<protein>
    <submittedName>
        <fullName evidence="2">PilN domain-containing protein</fullName>
    </submittedName>
</protein>
<evidence type="ECO:0000256" key="1">
    <source>
        <dbReference type="SAM" id="Phobius"/>
    </source>
</evidence>
<keyword evidence="3" id="KW-1185">Reference proteome</keyword>
<keyword evidence="1" id="KW-0472">Membrane</keyword>